<dbReference type="RefSeq" id="WP_382359284.1">
    <property type="nucleotide sequence ID" value="NZ_JBHTGR010000036.1"/>
</dbReference>
<keyword evidence="4" id="KW-1185">Reference proteome</keyword>
<accession>A0ABW2UW62</accession>
<dbReference type="PANTHER" id="PTHR34473">
    <property type="entry name" value="UPF0699 TRANSMEMBRANE PROTEIN YDBS"/>
    <property type="match status" value="1"/>
</dbReference>
<evidence type="ECO:0000313" key="4">
    <source>
        <dbReference type="Proteomes" id="UP001596620"/>
    </source>
</evidence>
<evidence type="ECO:0000313" key="3">
    <source>
        <dbReference type="EMBL" id="MFC7747503.1"/>
    </source>
</evidence>
<dbReference type="Proteomes" id="UP001596620">
    <property type="component" value="Unassembled WGS sequence"/>
</dbReference>
<sequence>MMKEPQQRISINAVKMWRLSNIIMYFVSLLLLGVFLFLQHYYGWPNWIKLAIYAVIIISTISSAFEIFCIPIYKQRTWRYEIERHYIQLKHGGFIFKNHLIIPIVKVQYVNTSQGPLLKKYGLSTVKIGTMAYVHEIPAVSKEKATELREYIAFLSGINERTNNERT</sequence>
<feature type="transmembrane region" description="Helical" evidence="1">
    <location>
        <begin position="21"/>
        <end position="44"/>
    </location>
</feature>
<dbReference type="Pfam" id="PF03703">
    <property type="entry name" value="bPH_2"/>
    <property type="match status" value="1"/>
</dbReference>
<proteinExistence type="predicted"/>
<gene>
    <name evidence="3" type="ORF">ACFQU8_09710</name>
</gene>
<dbReference type="EMBL" id="JBHTGR010000036">
    <property type="protein sequence ID" value="MFC7747503.1"/>
    <property type="molecule type" value="Genomic_DNA"/>
</dbReference>
<protein>
    <submittedName>
        <fullName evidence="3">PH domain-containing protein</fullName>
    </submittedName>
</protein>
<evidence type="ECO:0000256" key="1">
    <source>
        <dbReference type="SAM" id="Phobius"/>
    </source>
</evidence>
<keyword evidence="1" id="KW-0812">Transmembrane</keyword>
<feature type="domain" description="YdbS-like PH" evidence="2">
    <location>
        <begin position="76"/>
        <end position="152"/>
    </location>
</feature>
<evidence type="ECO:0000259" key="2">
    <source>
        <dbReference type="Pfam" id="PF03703"/>
    </source>
</evidence>
<dbReference type="InterPro" id="IPR005182">
    <property type="entry name" value="YdbS-like_PH"/>
</dbReference>
<keyword evidence="1" id="KW-0472">Membrane</keyword>
<comment type="caution">
    <text evidence="3">The sequence shown here is derived from an EMBL/GenBank/DDBJ whole genome shotgun (WGS) entry which is preliminary data.</text>
</comment>
<organism evidence="3 4">
    <name type="scientific">Lentibacillus kimchii</name>
    <dbReference type="NCBI Taxonomy" id="1542911"/>
    <lineage>
        <taxon>Bacteria</taxon>
        <taxon>Bacillati</taxon>
        <taxon>Bacillota</taxon>
        <taxon>Bacilli</taxon>
        <taxon>Bacillales</taxon>
        <taxon>Bacillaceae</taxon>
        <taxon>Lentibacillus</taxon>
    </lineage>
</organism>
<feature type="transmembrane region" description="Helical" evidence="1">
    <location>
        <begin position="50"/>
        <end position="73"/>
    </location>
</feature>
<reference evidence="4" key="1">
    <citation type="journal article" date="2019" name="Int. J. Syst. Evol. Microbiol.">
        <title>The Global Catalogue of Microorganisms (GCM) 10K type strain sequencing project: providing services to taxonomists for standard genome sequencing and annotation.</title>
        <authorList>
            <consortium name="The Broad Institute Genomics Platform"/>
            <consortium name="The Broad Institute Genome Sequencing Center for Infectious Disease"/>
            <person name="Wu L."/>
            <person name="Ma J."/>
        </authorList>
    </citation>
    <scope>NUCLEOTIDE SEQUENCE [LARGE SCALE GENOMIC DNA]</scope>
    <source>
        <strain evidence="4">JCM 30234</strain>
    </source>
</reference>
<keyword evidence="1" id="KW-1133">Transmembrane helix</keyword>
<dbReference type="PANTHER" id="PTHR34473:SF2">
    <property type="entry name" value="UPF0699 TRANSMEMBRANE PROTEIN YDBT"/>
    <property type="match status" value="1"/>
</dbReference>
<name>A0ABW2UW62_9BACI</name>